<evidence type="ECO:0000313" key="3">
    <source>
        <dbReference type="Proteomes" id="UP000248798"/>
    </source>
</evidence>
<evidence type="ECO:0000313" key="4">
    <source>
        <dbReference type="Proteomes" id="UP000293902"/>
    </source>
</evidence>
<evidence type="ECO:0000313" key="1">
    <source>
        <dbReference type="EMBL" id="QBH13956.1"/>
    </source>
</evidence>
<dbReference type="OrthoDB" id="5389988at2"/>
<dbReference type="AlphaFoldDB" id="A0A328FJF5"/>
<organism evidence="2 3">
    <name type="scientific">Desulfobacter hydrogenophilus</name>
    <dbReference type="NCBI Taxonomy" id="2291"/>
    <lineage>
        <taxon>Bacteria</taxon>
        <taxon>Pseudomonadati</taxon>
        <taxon>Thermodesulfobacteriota</taxon>
        <taxon>Desulfobacteria</taxon>
        <taxon>Desulfobacterales</taxon>
        <taxon>Desulfobacteraceae</taxon>
        <taxon>Desulfobacter</taxon>
    </lineage>
</organism>
<sequence>MSWMAKLYDTYESGTGLDLSDENKLMPISHTLQNAHINIVIDDDGCFKRALVLEGTQIILPATEKSAGRSGKLPPPHPLADKIQYVAKDYSGYGGRKSCFFGDYEKQLNAWCSSEQSHPKAVAVYKYIKKGQVVADLIASKILYVDENNQLMTYWPGEEDKNPPLIFKVLPAIPKNKRQNKDKVEIEPGDALVCWSVEKEGEPESNTWRDERLQQSWIAYNSRTGDISDFCFITGNSSPIAVNHPAKLRHTGDKAKLVSANDSSGFTFRGRFTDPNGRQATSISYEVTQKAHNALRWLISRQGFRNGDQVFVSWAISGKTTPEPLESTWNLLNIDPVFQEKTEEKENSALDYSIDVGESFSNLLNKYMAGYRAKLDPNEQIIIMGLDSATPGRMGIIYYRELLASEFLERMKKWHYEFAWPQRFTVPTPESKKKNAKKTVWSVSSPPPRNIAEAAYGNILKSNEKLKKGVIERILPCIVDGRHFPHDLVLSSVRRTCNRHNCEKWEWERNLGITCALYKGFYLRHPQQNKRREYKMALEEERTTRDYLYGRLLAIAEKIEETALYVGGENRPTTAARLMQRFADHPFSTWRNIELALQPYMQRLKSNRAGFLVNRTKELDSIFEAFSPDDFTSEKPLSGEFLLGYHCQKQAWQNKSNQNKENE</sequence>
<accession>A0A328FJF5</accession>
<gene>
    <name evidence="2" type="primary">cas8c</name>
    <name evidence="2" type="ORF">DO021_02470</name>
    <name evidence="1" type="ORF">EYB58_14085</name>
</gene>
<dbReference type="NCBIfam" id="TIGR01863">
    <property type="entry name" value="cas_Csd1"/>
    <property type="match status" value="1"/>
</dbReference>
<dbReference type="EMBL" id="CP036313">
    <property type="protein sequence ID" value="QBH13956.1"/>
    <property type="molecule type" value="Genomic_DNA"/>
</dbReference>
<dbReference type="RefSeq" id="WP_111953373.1">
    <property type="nucleotide sequence ID" value="NZ_CP036313.1"/>
</dbReference>
<keyword evidence="4" id="KW-1185">Reference proteome</keyword>
<reference evidence="2 3" key="1">
    <citation type="submission" date="2018-06" db="EMBL/GenBank/DDBJ databases">
        <title>Complete Genome Sequence of Desulfobacter hydrogenophilus (DSM3380).</title>
        <authorList>
            <person name="Marietou A."/>
            <person name="Schreiber L."/>
            <person name="Marshall I."/>
            <person name="Jorgensen B."/>
        </authorList>
    </citation>
    <scope>NUCLEOTIDE SEQUENCE [LARGE SCALE GENOMIC DNA]</scope>
    <source>
        <strain evidence="2 3">DSM 3380</strain>
    </source>
</reference>
<evidence type="ECO:0000313" key="2">
    <source>
        <dbReference type="EMBL" id="RAM03632.1"/>
    </source>
</evidence>
<proteinExistence type="predicted"/>
<dbReference type="Proteomes" id="UP000293902">
    <property type="component" value="Chromosome"/>
</dbReference>
<dbReference type="EMBL" id="QLNI01000003">
    <property type="protein sequence ID" value="RAM03632.1"/>
    <property type="molecule type" value="Genomic_DNA"/>
</dbReference>
<dbReference type="Proteomes" id="UP000248798">
    <property type="component" value="Unassembled WGS sequence"/>
</dbReference>
<reference evidence="1 4" key="2">
    <citation type="submission" date="2019-02" db="EMBL/GenBank/DDBJ databases">
        <title>Complete genome sequence of Desulfobacter hydrogenophilus AcRS1.</title>
        <authorList>
            <person name="Marietou A."/>
            <person name="Lund M.B."/>
            <person name="Marshall I.P.G."/>
            <person name="Schreiber L."/>
            <person name="Jorgensen B."/>
        </authorList>
    </citation>
    <scope>NUCLEOTIDE SEQUENCE [LARGE SCALE GENOMIC DNA]</scope>
    <source>
        <strain evidence="1 4">AcRS1</strain>
    </source>
</reference>
<name>A0A328FJF5_9BACT</name>
<dbReference type="CDD" id="cd09757">
    <property type="entry name" value="Cas8c_I-C"/>
    <property type="match status" value="1"/>
</dbReference>
<dbReference type="Pfam" id="PF09709">
    <property type="entry name" value="Cas_Csd1"/>
    <property type="match status" value="1"/>
</dbReference>
<dbReference type="InterPro" id="IPR010144">
    <property type="entry name" value="CRISPR-assoc_prot_Csd1-typ"/>
</dbReference>
<protein>
    <submittedName>
        <fullName evidence="2">Type I-C CRISPR-associated protein Cas8c/Csd1</fullName>
    </submittedName>
</protein>